<feature type="domain" description="EGF-like" evidence="15">
    <location>
        <begin position="439"/>
        <end position="477"/>
    </location>
</feature>
<evidence type="ECO:0000256" key="14">
    <source>
        <dbReference type="SAM" id="SignalP"/>
    </source>
</evidence>
<accession>A0A7M7HEE2</accession>
<feature type="disulfide bond" evidence="12">
    <location>
        <begin position="339"/>
        <end position="348"/>
    </location>
</feature>
<organism evidence="17 18">
    <name type="scientific">Strongylocentrotus purpuratus</name>
    <name type="common">Purple sea urchin</name>
    <dbReference type="NCBI Taxonomy" id="7668"/>
    <lineage>
        <taxon>Eukaryota</taxon>
        <taxon>Metazoa</taxon>
        <taxon>Echinodermata</taxon>
        <taxon>Eleutherozoa</taxon>
        <taxon>Echinozoa</taxon>
        <taxon>Echinoidea</taxon>
        <taxon>Euechinoidea</taxon>
        <taxon>Echinacea</taxon>
        <taxon>Camarodonta</taxon>
        <taxon>Echinidea</taxon>
        <taxon>Strongylocentrotidae</taxon>
        <taxon>Strongylocentrotus</taxon>
    </lineage>
</organism>
<evidence type="ECO:0000256" key="9">
    <source>
        <dbReference type="ARBA" id="ARBA00023136"/>
    </source>
</evidence>
<dbReference type="PROSITE" id="PS00010">
    <property type="entry name" value="ASX_HYDROXYL"/>
    <property type="match status" value="1"/>
</dbReference>
<comment type="subcellular location">
    <subcellularLocation>
        <location evidence="1">Cell membrane</location>
        <topology evidence="1">Single-pass type I membrane protein</topology>
    </subcellularLocation>
</comment>
<reference evidence="18" key="1">
    <citation type="submission" date="2015-02" db="EMBL/GenBank/DDBJ databases">
        <title>Genome sequencing for Strongylocentrotus purpuratus.</title>
        <authorList>
            <person name="Murali S."/>
            <person name="Liu Y."/>
            <person name="Vee V."/>
            <person name="English A."/>
            <person name="Wang M."/>
            <person name="Skinner E."/>
            <person name="Han Y."/>
            <person name="Muzny D.M."/>
            <person name="Worley K.C."/>
            <person name="Gibbs R.A."/>
        </authorList>
    </citation>
    <scope>NUCLEOTIDE SEQUENCE</scope>
</reference>
<evidence type="ECO:0000256" key="1">
    <source>
        <dbReference type="ARBA" id="ARBA00004251"/>
    </source>
</evidence>
<dbReference type="SUPFAM" id="SSF57603">
    <property type="entry name" value="FnI-like domain"/>
    <property type="match status" value="1"/>
</dbReference>
<keyword evidence="8 13" id="KW-1133">Transmembrane helix</keyword>
<evidence type="ECO:0000313" key="18">
    <source>
        <dbReference type="Proteomes" id="UP000007110"/>
    </source>
</evidence>
<feature type="disulfide bond" evidence="12">
    <location>
        <begin position="448"/>
        <end position="465"/>
    </location>
</feature>
<feature type="disulfide bond" evidence="12">
    <location>
        <begin position="65"/>
        <end position="74"/>
    </location>
</feature>
<sequence length="1067" mass="115192">MDTRIYYCSSTSFTMYHVIVMMMVLVSLLNSCKADDACTNSPCQNGGICFLASNPSASIAFICTCPQDFEGPLCETATGSAPSPPVLANTPCSSGPCRNGATCINPTNPLSTTALCQCAPGYVGYTCDRLDTGKGDCDPNPCGDFGTCDPSPFALRGYSCQCIHGYTGANCELSLSGEYNGCGSSPCLNGAQCMNQYETYDYYCACASGYSGRHCEVEGPCVGKPCLNGGTCQEEAFASIGYICACTSEYFGENCSEAYQSNPCSPSPCMNEGSCFQLMESEVNQNLAPYFCFCPAGYVGSTCQNIDPCYSSPCMNKGTCTLIAPGGNEDMVQGFWCDCPSDFTGTTCSQPDPCSSNPCRNGATCMTVRDVFDPLFEDGSAGYMCDCDLGWAGVNCEEELPIYDACSSDPCLNGANCTAINSFYLCECADGFVGSNCELIDPCSSSPCVNDGQCFISAQLNSFICQCAMPFMGQYCEIFYEHPCLSGPCLNGGSCTFDINVYECQCAPGFLGLQCESPDPCFPPQCQNDGVCWRNADATDFLCQCASGYTGTYCEEISSHPTPIMYHCESNPCEGDSTCELEGPDSSGNFYPMCLCPLGFTGVTCGIELPPTPKCQPNPCLNGGGCTPSPSAHVGYICSCQQGYTGMNCEHTDVLPSDLPIATETEIPTAQTREIQPCQSNPCQNDGTCVDNDELFICLCPTFFVGPACATDIRDCSFGGQSFKDGDIRNEGCGECVCDNSEWECTTNVCECYADGNVYNNEDTWYEDCNTCSCQDGITLCTTIDCSSVCLHDGQLYDVGRQRNDRCSTCLCQFGRWYCAQLDDCVDNTCMYGSTPYEEGTIRPQHCNLCTCQQNDWQCTTSSCDMYPVVTQVTIELDKAIPAGKESDFKDAFRTGMVQTFVIGNTQIQNMEIRPSNGSRTYLQFSIVKNSSEEISVDVITEAIQTKVEGGNLELVFEGQTYRAISSTFTEIDIDMTTEKPSDEGRNNMSVIIGAVGGSIGILVIIMCIIAFLYFYSKRKGGKEGNANVPLHLQRFDAVTPPESPVSRNERSQTVPAHYRFKTNPYI</sequence>
<keyword evidence="10 12" id="KW-1015">Disulfide bond</keyword>
<dbReference type="Pfam" id="PF00008">
    <property type="entry name" value="EGF"/>
    <property type="match status" value="11"/>
</dbReference>
<evidence type="ECO:0000256" key="6">
    <source>
        <dbReference type="ARBA" id="ARBA00022737"/>
    </source>
</evidence>
<feature type="disulfide bond" evidence="12">
    <location>
        <begin position="187"/>
        <end position="204"/>
    </location>
</feature>
<keyword evidence="4 13" id="KW-0812">Transmembrane</keyword>
<keyword evidence="2" id="KW-1003">Cell membrane</keyword>
<evidence type="ECO:0000256" key="12">
    <source>
        <dbReference type="PROSITE-ProRule" id="PRU00076"/>
    </source>
</evidence>
<dbReference type="PROSITE" id="PS01186">
    <property type="entry name" value="EGF_2"/>
    <property type="match status" value="11"/>
</dbReference>
<feature type="domain" description="EGF-like" evidence="15">
    <location>
        <begin position="480"/>
        <end position="516"/>
    </location>
</feature>
<dbReference type="GO" id="GO:0005886">
    <property type="term" value="C:plasma membrane"/>
    <property type="evidence" value="ECO:0007669"/>
    <property type="project" value="UniProtKB-SubCell"/>
</dbReference>
<feature type="signal peptide" evidence="14">
    <location>
        <begin position="1"/>
        <end position="34"/>
    </location>
</feature>
<feature type="domain" description="EGF-like" evidence="15">
    <location>
        <begin position="178"/>
        <end position="216"/>
    </location>
</feature>
<feature type="domain" description="EGF-like" evidence="15">
    <location>
        <begin position="217"/>
        <end position="256"/>
    </location>
</feature>
<evidence type="ECO:0000256" key="11">
    <source>
        <dbReference type="ARBA" id="ARBA00023180"/>
    </source>
</evidence>
<feature type="disulfide bond" evidence="12">
    <location>
        <begin position="700"/>
        <end position="709"/>
    </location>
</feature>
<dbReference type="FunFam" id="2.10.25.10:FF:000525">
    <property type="entry name" value="Fat-like cadherin-related tumor suppressor homolog"/>
    <property type="match status" value="1"/>
</dbReference>
<dbReference type="FunFam" id="2.10.25.10:FF:000012">
    <property type="entry name" value="Delta-like protein"/>
    <property type="match status" value="1"/>
</dbReference>
<name>A0A7M7HEE2_STRPU</name>
<dbReference type="Gene3D" id="2.10.70.10">
    <property type="entry name" value="Complement Module, domain 1"/>
    <property type="match status" value="1"/>
</dbReference>
<dbReference type="Proteomes" id="UP000007110">
    <property type="component" value="Unassembled WGS sequence"/>
</dbReference>
<dbReference type="InterPro" id="IPR000152">
    <property type="entry name" value="EGF-type_Asp/Asn_hydroxyl_site"/>
</dbReference>
<feature type="disulfide bond" evidence="12">
    <location>
        <begin position="206"/>
        <end position="215"/>
    </location>
</feature>
<keyword evidence="11" id="KW-0325">Glycoprotein</keyword>
<comment type="caution">
    <text evidence="12">Lacks conserved residue(s) required for the propagation of feature annotation.</text>
</comment>
<keyword evidence="5 14" id="KW-0732">Signal</keyword>
<feature type="disulfide bond" evidence="12">
    <location>
        <begin position="526"/>
        <end position="543"/>
    </location>
</feature>
<dbReference type="GO" id="GO:0005509">
    <property type="term" value="F:calcium ion binding"/>
    <property type="evidence" value="ECO:0007669"/>
    <property type="project" value="InterPro"/>
</dbReference>
<feature type="disulfide bond" evidence="12">
    <location>
        <begin position="118"/>
        <end position="127"/>
    </location>
</feature>
<feature type="domain" description="EGF-like" evidence="15">
    <location>
        <begin position="564"/>
        <end position="606"/>
    </location>
</feature>
<keyword evidence="18" id="KW-1185">Reference proteome</keyword>
<evidence type="ECO:0000256" key="3">
    <source>
        <dbReference type="ARBA" id="ARBA00022536"/>
    </source>
</evidence>
<dbReference type="GeneID" id="100891127"/>
<keyword evidence="3 12" id="KW-0245">EGF-like domain</keyword>
<feature type="domain" description="EGF-like" evidence="15">
    <location>
        <begin position="350"/>
        <end position="397"/>
    </location>
</feature>
<dbReference type="PANTHER" id="PTHR24033:SF224">
    <property type="entry name" value="C-TYPE LECTIN"/>
    <property type="match status" value="1"/>
</dbReference>
<feature type="domain" description="EGF-like" evidence="15">
    <location>
        <begin position="674"/>
        <end position="710"/>
    </location>
</feature>
<feature type="disulfide bond" evidence="12">
    <location>
        <begin position="162"/>
        <end position="171"/>
    </location>
</feature>
<dbReference type="EnsemblMetazoa" id="XM_011669300">
    <property type="protein sequence ID" value="XP_011667602"/>
    <property type="gene ID" value="LOC100891127"/>
</dbReference>
<feature type="disulfide bond" evidence="12">
    <location>
        <begin position="467"/>
        <end position="476"/>
    </location>
</feature>
<reference evidence="17" key="2">
    <citation type="submission" date="2021-01" db="UniProtKB">
        <authorList>
            <consortium name="EnsemblMetazoa"/>
        </authorList>
    </citation>
    <scope>IDENTIFICATION</scope>
</reference>
<evidence type="ECO:0000259" key="15">
    <source>
        <dbReference type="PROSITE" id="PS50026"/>
    </source>
</evidence>
<evidence type="ECO:0000256" key="8">
    <source>
        <dbReference type="ARBA" id="ARBA00022989"/>
    </source>
</evidence>
<dbReference type="InterPro" id="IPR001007">
    <property type="entry name" value="VWF_dom"/>
</dbReference>
<feature type="domain" description="EGF-like" evidence="15">
    <location>
        <begin position="305"/>
        <end position="349"/>
    </location>
</feature>
<feature type="domain" description="EGF-like" evidence="15">
    <location>
        <begin position="88"/>
        <end position="128"/>
    </location>
</feature>
<evidence type="ECO:0000256" key="13">
    <source>
        <dbReference type="SAM" id="Phobius"/>
    </source>
</evidence>
<dbReference type="PROSITE" id="PS50184">
    <property type="entry name" value="VWFC_2"/>
    <property type="match status" value="1"/>
</dbReference>
<feature type="domain" description="EGF-like" evidence="15">
    <location>
        <begin position="611"/>
        <end position="650"/>
    </location>
</feature>
<feature type="domain" description="EGF-like" evidence="15">
    <location>
        <begin position="260"/>
        <end position="304"/>
    </location>
</feature>
<dbReference type="PANTHER" id="PTHR24033">
    <property type="entry name" value="EGF-LIKE DOMAIN-CONTAINING PROTEIN"/>
    <property type="match status" value="1"/>
</dbReference>
<dbReference type="FunFam" id="2.10.25.10:FF:001169">
    <property type="entry name" value="Uncharacterized protein"/>
    <property type="match status" value="1"/>
</dbReference>
<keyword evidence="9 13" id="KW-0472">Membrane</keyword>
<dbReference type="OrthoDB" id="10026631at2759"/>
<evidence type="ECO:0000259" key="16">
    <source>
        <dbReference type="PROSITE" id="PS50184"/>
    </source>
</evidence>
<dbReference type="PROSITE" id="PS50026">
    <property type="entry name" value="EGF_3"/>
    <property type="match status" value="15"/>
</dbReference>
<keyword evidence="6" id="KW-0677">Repeat</keyword>
<dbReference type="GO" id="GO:0023052">
    <property type="term" value="P:signaling"/>
    <property type="evidence" value="ECO:0007669"/>
    <property type="project" value="UniProtKB-ARBA"/>
</dbReference>
<evidence type="ECO:0000256" key="10">
    <source>
        <dbReference type="ARBA" id="ARBA00023157"/>
    </source>
</evidence>
<feature type="domain" description="EGF-like" evidence="15">
    <location>
        <begin position="34"/>
        <end position="75"/>
    </location>
</feature>
<dbReference type="InterPro" id="IPR001881">
    <property type="entry name" value="EGF-like_Ca-bd_dom"/>
</dbReference>
<dbReference type="FunFam" id="2.10.25.10:FF:000851">
    <property type="entry name" value="Slit homolog 1 protein"/>
    <property type="match status" value="1"/>
</dbReference>
<feature type="chain" id="PRO_5029705841" evidence="14">
    <location>
        <begin position="35"/>
        <end position="1067"/>
    </location>
</feature>
<protein>
    <submittedName>
        <fullName evidence="17">Uncharacterized protein</fullName>
    </submittedName>
</protein>
<feature type="disulfide bond" evidence="12">
    <location>
        <begin position="387"/>
        <end position="396"/>
    </location>
</feature>
<dbReference type="SMART" id="SM00214">
    <property type="entry name" value="VWC"/>
    <property type="match status" value="1"/>
</dbReference>
<feature type="disulfide bond" evidence="12">
    <location>
        <begin position="294"/>
        <end position="303"/>
    </location>
</feature>
<feature type="disulfide bond" evidence="12">
    <location>
        <begin position="640"/>
        <end position="649"/>
    </location>
</feature>
<dbReference type="InterPro" id="IPR051830">
    <property type="entry name" value="NOTCH_homolog"/>
</dbReference>
<dbReference type="GO" id="GO:0007154">
    <property type="term" value="P:cell communication"/>
    <property type="evidence" value="ECO:0007669"/>
    <property type="project" value="UniProtKB-ARBA"/>
</dbReference>
<evidence type="ECO:0000313" key="17">
    <source>
        <dbReference type="EnsemblMetazoa" id="XP_011667602"/>
    </source>
</evidence>
<dbReference type="OMA" id="INCTEAY"/>
<dbReference type="CDD" id="cd00054">
    <property type="entry name" value="EGF_CA"/>
    <property type="match status" value="2"/>
</dbReference>
<feature type="domain" description="EGF-like" evidence="15">
    <location>
        <begin position="517"/>
        <end position="555"/>
    </location>
</feature>
<feature type="disulfide bond" evidence="12">
    <location>
        <begin position="545"/>
        <end position="554"/>
    </location>
</feature>
<evidence type="ECO:0000256" key="7">
    <source>
        <dbReference type="ARBA" id="ARBA00022837"/>
    </source>
</evidence>
<dbReference type="Gene3D" id="2.10.25.10">
    <property type="entry name" value="Laminin"/>
    <property type="match status" value="15"/>
</dbReference>
<feature type="domain" description="VWFC" evidence="16">
    <location>
        <begin position="752"/>
        <end position="811"/>
    </location>
</feature>
<feature type="domain" description="EGF-like" evidence="15">
    <location>
        <begin position="133"/>
        <end position="172"/>
    </location>
</feature>
<dbReference type="FunFam" id="2.10.25.10:FF:000391">
    <property type="entry name" value="Weary, isoform C"/>
    <property type="match status" value="1"/>
</dbReference>
<keyword evidence="7" id="KW-0106">Calcium</keyword>
<feature type="disulfide bond" evidence="12">
    <location>
        <begin position="246"/>
        <end position="255"/>
    </location>
</feature>
<dbReference type="InParanoid" id="A0A7M7HEE2"/>
<feature type="disulfide bond" evidence="12">
    <location>
        <begin position="428"/>
        <end position="437"/>
    </location>
</feature>
<proteinExistence type="predicted"/>
<dbReference type="SUPFAM" id="SSF57196">
    <property type="entry name" value="EGF/Laminin"/>
    <property type="match status" value="15"/>
</dbReference>
<dbReference type="PROSITE" id="PS00022">
    <property type="entry name" value="EGF_1"/>
    <property type="match status" value="15"/>
</dbReference>
<evidence type="ECO:0000256" key="4">
    <source>
        <dbReference type="ARBA" id="ARBA00022692"/>
    </source>
</evidence>
<dbReference type="FunFam" id="2.10.25.10:FF:000143">
    <property type="entry name" value="Protein crumbs 1"/>
    <property type="match status" value="1"/>
</dbReference>
<dbReference type="SMART" id="SM00179">
    <property type="entry name" value="EGF_CA"/>
    <property type="match status" value="11"/>
</dbReference>
<evidence type="ECO:0000256" key="5">
    <source>
        <dbReference type="ARBA" id="ARBA00022729"/>
    </source>
</evidence>
<feature type="disulfide bond" evidence="12">
    <location>
        <begin position="596"/>
        <end position="605"/>
    </location>
</feature>
<feature type="domain" description="EGF-like" evidence="15">
    <location>
        <begin position="402"/>
        <end position="438"/>
    </location>
</feature>
<dbReference type="InterPro" id="IPR000742">
    <property type="entry name" value="EGF"/>
</dbReference>
<dbReference type="RefSeq" id="XP_011667602.2">
    <property type="nucleotide sequence ID" value="XM_011669300.2"/>
</dbReference>
<feature type="transmembrane region" description="Helical" evidence="13">
    <location>
        <begin position="991"/>
        <end position="1016"/>
    </location>
</feature>
<dbReference type="AlphaFoldDB" id="A0A7M7HEE2"/>
<feature type="disulfide bond" evidence="12">
    <location>
        <begin position="506"/>
        <end position="515"/>
    </location>
</feature>
<dbReference type="SMART" id="SM00181">
    <property type="entry name" value="EGF"/>
    <property type="match status" value="15"/>
</dbReference>
<evidence type="ECO:0000256" key="2">
    <source>
        <dbReference type="ARBA" id="ARBA00022475"/>
    </source>
</evidence>